<dbReference type="Proteomes" id="UP000238479">
    <property type="component" value="Chromosome 6"/>
</dbReference>
<name>A0A2P6PP33_ROSCH</name>
<proteinExistence type="predicted"/>
<dbReference type="EMBL" id="PDCK01000044">
    <property type="protein sequence ID" value="PRQ23672.1"/>
    <property type="molecule type" value="Genomic_DNA"/>
</dbReference>
<organism evidence="2 4">
    <name type="scientific">Rosa chinensis</name>
    <name type="common">China rose</name>
    <dbReference type="NCBI Taxonomy" id="74649"/>
    <lineage>
        <taxon>Eukaryota</taxon>
        <taxon>Viridiplantae</taxon>
        <taxon>Streptophyta</taxon>
        <taxon>Embryophyta</taxon>
        <taxon>Tracheophyta</taxon>
        <taxon>Spermatophyta</taxon>
        <taxon>Magnoliopsida</taxon>
        <taxon>eudicotyledons</taxon>
        <taxon>Gunneridae</taxon>
        <taxon>Pentapetalae</taxon>
        <taxon>rosids</taxon>
        <taxon>fabids</taxon>
        <taxon>Rosales</taxon>
        <taxon>Rosaceae</taxon>
        <taxon>Rosoideae</taxon>
        <taxon>Rosoideae incertae sedis</taxon>
        <taxon>Rosa</taxon>
    </lineage>
</organism>
<dbReference type="Proteomes" id="UP000238479">
    <property type="component" value="Chromosome 2"/>
</dbReference>
<dbReference type="EMBL" id="PDCK01000040">
    <property type="protein sequence ID" value="PRQ50576.1"/>
    <property type="molecule type" value="Genomic_DNA"/>
</dbReference>
<evidence type="ECO:0000313" key="3">
    <source>
        <dbReference type="EMBL" id="PRQ50576.1"/>
    </source>
</evidence>
<sequence length="74" mass="8809">MRWKWQRLVGTLWWRSLIHVKNVVLVSLGRKFSSVSGGWMKILGILDTSESESPLTPIFRWMHSSDTIKNRRRR</sequence>
<feature type="chain" id="PRO_5015085617" evidence="1">
    <location>
        <begin position="21"/>
        <end position="74"/>
    </location>
</feature>
<comment type="caution">
    <text evidence="2">The sequence shown here is derived from an EMBL/GenBank/DDBJ whole genome shotgun (WGS) entry which is preliminary data.</text>
</comment>
<dbReference type="AlphaFoldDB" id="A0A2P6PP33"/>
<keyword evidence="4" id="KW-1185">Reference proteome</keyword>
<protein>
    <submittedName>
        <fullName evidence="2">Uncharacterized protein</fullName>
    </submittedName>
</protein>
<evidence type="ECO:0000256" key="1">
    <source>
        <dbReference type="SAM" id="SignalP"/>
    </source>
</evidence>
<keyword evidence="1" id="KW-0732">Signal</keyword>
<reference evidence="2 4" key="1">
    <citation type="journal article" date="2018" name="Nat. Genet.">
        <title>The Rosa genome provides new insights in the design of modern roses.</title>
        <authorList>
            <person name="Bendahmane M."/>
        </authorList>
    </citation>
    <scope>NUCLEOTIDE SEQUENCE [LARGE SCALE GENOMIC DNA]</scope>
    <source>
        <strain evidence="4">cv. Old Blush</strain>
    </source>
</reference>
<accession>A0A2P6PP33</accession>
<gene>
    <name evidence="3" type="ORF">RchiOBHm_Chr2g0134761</name>
    <name evidence="2" type="ORF">RchiOBHm_Chr6g0263931</name>
</gene>
<evidence type="ECO:0000313" key="4">
    <source>
        <dbReference type="Proteomes" id="UP000238479"/>
    </source>
</evidence>
<dbReference type="Gramene" id="PRQ23672">
    <property type="protein sequence ID" value="PRQ23672"/>
    <property type="gene ID" value="RchiOBHm_Chr6g0263931"/>
</dbReference>
<evidence type="ECO:0000313" key="2">
    <source>
        <dbReference type="EMBL" id="PRQ23672.1"/>
    </source>
</evidence>
<feature type="signal peptide" evidence="1">
    <location>
        <begin position="1"/>
        <end position="20"/>
    </location>
</feature>
<dbReference type="Gramene" id="PRQ50576">
    <property type="protein sequence ID" value="PRQ50576"/>
    <property type="gene ID" value="RchiOBHm_Chr2g0134761"/>
</dbReference>